<dbReference type="GeneID" id="85014301"/>
<dbReference type="GO" id="GO:0050112">
    <property type="term" value="F:inositol 2-dehydrogenase (NAD+) activity"/>
    <property type="evidence" value="ECO:0007669"/>
    <property type="project" value="UniProtKB-EC"/>
</dbReference>
<dbReference type="SUPFAM" id="SSF55347">
    <property type="entry name" value="Glyceraldehyde-3-phosphate dehydrogenase-like, C-terminal domain"/>
    <property type="match status" value="1"/>
</dbReference>
<evidence type="ECO:0000313" key="6">
    <source>
        <dbReference type="Proteomes" id="UP000522163"/>
    </source>
</evidence>
<dbReference type="AlphaFoldDB" id="A0A7W9SER9"/>
<evidence type="ECO:0000256" key="1">
    <source>
        <dbReference type="ARBA" id="ARBA00010928"/>
    </source>
</evidence>
<gene>
    <name evidence="5" type="ORF">HNQ46_000742</name>
</gene>
<evidence type="ECO:0000259" key="4">
    <source>
        <dbReference type="Pfam" id="PF22725"/>
    </source>
</evidence>
<dbReference type="PANTHER" id="PTHR42840">
    <property type="entry name" value="NAD(P)-BINDING ROSSMANN-FOLD SUPERFAMILY PROTEIN-RELATED"/>
    <property type="match status" value="1"/>
</dbReference>
<sequence>MSEIKVGIVGLGRLGKVHARNIAFKIPGAKLVAACSIMEAELQYAKEELKVSETFTSYEEMLDKADLDAVAIVSSSPCHCDQIEKALAKGLHVFTEKPLGVDVEECKKAEKAVEAHPDQVFFLGFMRRFDPSYSYAKKKIEEGAIGTPYMVKATGIDPEAAVEGAIKFAPTSGGLFIDMASHDVDLIRWFLGSEVKEVYALGANFKHPEFLSCNDTETGAALFQLENGGIAELHVGRTAAHGYHIETEIVGTEGSIRISPVPEKNLAILYDRYGVRQECVESFPERFDEAYLLEMQEFIQCIIEKKKPKLSVYDGTKATEICFAMKKSFEEKRLVKLGE</sequence>
<dbReference type="SUPFAM" id="SSF51735">
    <property type="entry name" value="NAD(P)-binding Rossmann-fold domains"/>
    <property type="match status" value="1"/>
</dbReference>
<organism evidence="5 6">
    <name type="scientific">Oribacterium sinus</name>
    <dbReference type="NCBI Taxonomy" id="237576"/>
    <lineage>
        <taxon>Bacteria</taxon>
        <taxon>Bacillati</taxon>
        <taxon>Bacillota</taxon>
        <taxon>Clostridia</taxon>
        <taxon>Lachnospirales</taxon>
        <taxon>Lachnospiraceae</taxon>
        <taxon>Oribacterium</taxon>
    </lineage>
</organism>
<comment type="caution">
    <text evidence="5">The sequence shown here is derived from an EMBL/GenBank/DDBJ whole genome shotgun (WGS) entry which is preliminary data.</text>
</comment>
<protein>
    <submittedName>
        <fullName evidence="5">Myo-inositol 2-dehydrogenase/D-chiro-inositol 1-dehydrogenase</fullName>
        <ecNumber evidence="5">1.1.1.18</ecNumber>
        <ecNumber evidence="5">1.1.1.369</ecNumber>
    </submittedName>
</protein>
<dbReference type="GO" id="GO:0000166">
    <property type="term" value="F:nucleotide binding"/>
    <property type="evidence" value="ECO:0007669"/>
    <property type="project" value="InterPro"/>
</dbReference>
<evidence type="ECO:0000256" key="2">
    <source>
        <dbReference type="ARBA" id="ARBA00023002"/>
    </source>
</evidence>
<feature type="domain" description="GFO/IDH/MocA-like oxidoreductase" evidence="4">
    <location>
        <begin position="134"/>
        <end position="257"/>
    </location>
</feature>
<dbReference type="Gene3D" id="3.40.50.720">
    <property type="entry name" value="NAD(P)-binding Rossmann-like Domain"/>
    <property type="match status" value="1"/>
</dbReference>
<accession>A0A7W9SER9</accession>
<dbReference type="EC" id="1.1.1.369" evidence="5"/>
<comment type="similarity">
    <text evidence="1">Belongs to the Gfo/Idh/MocA family.</text>
</comment>
<dbReference type="InterPro" id="IPR000683">
    <property type="entry name" value="Gfo/Idh/MocA-like_OxRdtase_N"/>
</dbReference>
<dbReference type="GO" id="GO:0006740">
    <property type="term" value="P:NADPH regeneration"/>
    <property type="evidence" value="ECO:0007669"/>
    <property type="project" value="TreeGrafter"/>
</dbReference>
<dbReference type="RefSeq" id="WP_183683159.1">
    <property type="nucleotide sequence ID" value="NZ_JACHHH010000003.1"/>
</dbReference>
<keyword evidence="2 5" id="KW-0560">Oxidoreductase</keyword>
<dbReference type="GO" id="GO:0005737">
    <property type="term" value="C:cytoplasm"/>
    <property type="evidence" value="ECO:0007669"/>
    <property type="project" value="TreeGrafter"/>
</dbReference>
<dbReference type="InterPro" id="IPR036291">
    <property type="entry name" value="NAD(P)-bd_dom_sf"/>
</dbReference>
<dbReference type="Pfam" id="PF22725">
    <property type="entry name" value="GFO_IDH_MocA_C3"/>
    <property type="match status" value="1"/>
</dbReference>
<name>A0A7W9SER9_9FIRM</name>
<evidence type="ECO:0000313" key="5">
    <source>
        <dbReference type="EMBL" id="MBB6040779.1"/>
    </source>
</evidence>
<dbReference type="InterPro" id="IPR055170">
    <property type="entry name" value="GFO_IDH_MocA-like_dom"/>
</dbReference>
<dbReference type="Pfam" id="PF01408">
    <property type="entry name" value="GFO_IDH_MocA"/>
    <property type="match status" value="1"/>
</dbReference>
<dbReference type="EMBL" id="JACHHH010000003">
    <property type="protein sequence ID" value="MBB6040779.1"/>
    <property type="molecule type" value="Genomic_DNA"/>
</dbReference>
<feature type="domain" description="Gfo/Idh/MocA-like oxidoreductase N-terminal" evidence="3">
    <location>
        <begin position="4"/>
        <end position="120"/>
    </location>
</feature>
<proteinExistence type="inferred from homology"/>
<dbReference type="PANTHER" id="PTHR42840:SF3">
    <property type="entry name" value="BINDING ROSSMANN FOLD OXIDOREDUCTASE, PUTATIVE (AFU_ORTHOLOGUE AFUA_2G10240)-RELATED"/>
    <property type="match status" value="1"/>
</dbReference>
<reference evidence="5 6" key="1">
    <citation type="submission" date="2020-08" db="EMBL/GenBank/DDBJ databases">
        <title>Genomic Encyclopedia of Type Strains, Phase IV (KMG-IV): sequencing the most valuable type-strain genomes for metagenomic binning, comparative biology and taxonomic classification.</title>
        <authorList>
            <person name="Goeker M."/>
        </authorList>
    </citation>
    <scope>NUCLEOTIDE SEQUENCE [LARGE SCALE GENOMIC DNA]</scope>
    <source>
        <strain evidence="5 6">DSM 17245</strain>
    </source>
</reference>
<evidence type="ECO:0000259" key="3">
    <source>
        <dbReference type="Pfam" id="PF01408"/>
    </source>
</evidence>
<dbReference type="EC" id="1.1.1.18" evidence="5"/>
<dbReference type="Proteomes" id="UP000522163">
    <property type="component" value="Unassembled WGS sequence"/>
</dbReference>
<dbReference type="Gene3D" id="3.30.360.10">
    <property type="entry name" value="Dihydrodipicolinate Reductase, domain 2"/>
    <property type="match status" value="1"/>
</dbReference>